<gene>
    <name evidence="1" type="ORF">GA0061103_1370</name>
</gene>
<organism evidence="1 2">
    <name type="scientific">Rhizobium multihospitium</name>
    <dbReference type="NCBI Taxonomy" id="410764"/>
    <lineage>
        <taxon>Bacteria</taxon>
        <taxon>Pseudomonadati</taxon>
        <taxon>Pseudomonadota</taxon>
        <taxon>Alphaproteobacteria</taxon>
        <taxon>Hyphomicrobiales</taxon>
        <taxon>Rhizobiaceae</taxon>
        <taxon>Rhizobium/Agrobacterium group</taxon>
        <taxon>Rhizobium</taxon>
    </lineage>
</organism>
<name>A0A1C3U1Y7_9HYPH</name>
<reference evidence="2" key="1">
    <citation type="submission" date="2016-08" db="EMBL/GenBank/DDBJ databases">
        <authorList>
            <person name="Varghese N."/>
            <person name="Submissions Spin"/>
        </authorList>
    </citation>
    <scope>NUCLEOTIDE SEQUENCE [LARGE SCALE GENOMIC DNA]</scope>
    <source>
        <strain evidence="2">HAMBI 2975</strain>
    </source>
</reference>
<evidence type="ECO:0000313" key="1">
    <source>
        <dbReference type="EMBL" id="SCB09486.1"/>
    </source>
</evidence>
<proteinExistence type="predicted"/>
<dbReference type="EMBL" id="FMAG01000001">
    <property type="protein sequence ID" value="SCB09486.1"/>
    <property type="molecule type" value="Genomic_DNA"/>
</dbReference>
<sequence>MRTWLTYENGSLNPHVSRVGIFWDVSEMMPGIIPILWAAIERCRYGWHHPLCIGWAPTFLIRDSDGNECPLQPGRDNAETGTRIDGPHGGEFKSGLLLSQSTPRPDLSLCICRDNRPMAELPLGQVGSWALLMPDRLKFQIDCRTQLQGRVTDTNGAPFALGGLNALRVQLRGGTPGPRATPLTFISYRAEPA</sequence>
<accession>A0A1C3U1Y7</accession>
<protein>
    <submittedName>
        <fullName evidence="1">Uncharacterized protein</fullName>
    </submittedName>
</protein>
<dbReference type="Proteomes" id="UP000199101">
    <property type="component" value="Unassembled WGS sequence"/>
</dbReference>
<keyword evidence="2" id="KW-1185">Reference proteome</keyword>
<dbReference type="STRING" id="410764.GA0061103_1370"/>
<dbReference type="AlphaFoldDB" id="A0A1C3U1Y7"/>
<evidence type="ECO:0000313" key="2">
    <source>
        <dbReference type="Proteomes" id="UP000199101"/>
    </source>
</evidence>